<evidence type="ECO:0000256" key="1">
    <source>
        <dbReference type="SAM" id="MobiDB-lite"/>
    </source>
</evidence>
<accession>A0ABU3VUB0</accession>
<dbReference type="Proteomes" id="UP001269819">
    <property type="component" value="Unassembled WGS sequence"/>
</dbReference>
<evidence type="ECO:0000313" key="2">
    <source>
        <dbReference type="EMBL" id="MDV2077861.1"/>
    </source>
</evidence>
<evidence type="ECO:0000313" key="3">
    <source>
        <dbReference type="Proteomes" id="UP001269819"/>
    </source>
</evidence>
<protein>
    <submittedName>
        <fullName evidence="2">Uncharacterized protein</fullName>
    </submittedName>
</protein>
<name>A0ABU3VUB0_9GAMM</name>
<feature type="region of interest" description="Disordered" evidence="1">
    <location>
        <begin position="35"/>
        <end position="59"/>
    </location>
</feature>
<reference evidence="2 3" key="1">
    <citation type="submission" date="2023-10" db="EMBL/GenBank/DDBJ databases">
        <title>Characteristics and mechanism of a salt-tolerant marine origin heterotrophic nitrifying- aerobic denitrifying bacteria Marinobacter xestospongiae HN1.</title>
        <authorList>
            <person name="Qi R."/>
        </authorList>
    </citation>
    <scope>NUCLEOTIDE SEQUENCE [LARGE SCALE GENOMIC DNA]</scope>
    <source>
        <strain evidence="2 3">HN1</strain>
    </source>
</reference>
<dbReference type="RefSeq" id="WP_316972730.1">
    <property type="nucleotide sequence ID" value="NZ_JAWIIJ010000002.1"/>
</dbReference>
<keyword evidence="3" id="KW-1185">Reference proteome</keyword>
<sequence length="59" mass="6263">MPEEQKHTPGTAPAAKLEKAGCGIRFSADELQEGIDFSAAEQLKPAPEAPPETDNQDKA</sequence>
<comment type="caution">
    <text evidence="2">The sequence shown here is derived from an EMBL/GenBank/DDBJ whole genome shotgun (WGS) entry which is preliminary data.</text>
</comment>
<gene>
    <name evidence="2" type="ORF">RYS15_04170</name>
</gene>
<dbReference type="EMBL" id="JAWIIJ010000002">
    <property type="protein sequence ID" value="MDV2077861.1"/>
    <property type="molecule type" value="Genomic_DNA"/>
</dbReference>
<organism evidence="2 3">
    <name type="scientific">Marinobacter xestospongiae</name>
    <dbReference type="NCBI Taxonomy" id="994319"/>
    <lineage>
        <taxon>Bacteria</taxon>
        <taxon>Pseudomonadati</taxon>
        <taxon>Pseudomonadota</taxon>
        <taxon>Gammaproteobacteria</taxon>
        <taxon>Pseudomonadales</taxon>
        <taxon>Marinobacteraceae</taxon>
        <taxon>Marinobacter</taxon>
    </lineage>
</organism>
<proteinExistence type="predicted"/>